<dbReference type="EMBL" id="CP001098">
    <property type="protein sequence ID" value="ACL70366.1"/>
    <property type="molecule type" value="Genomic_DNA"/>
</dbReference>
<dbReference type="HOGENOM" id="CLU_016047_1_2_9"/>
<evidence type="ECO:0000256" key="6">
    <source>
        <dbReference type="ARBA" id="ARBA00023136"/>
    </source>
</evidence>
<dbReference type="GO" id="GO:0015423">
    <property type="term" value="F:ABC-type maltose transporter activity"/>
    <property type="evidence" value="ECO:0007669"/>
    <property type="project" value="TreeGrafter"/>
</dbReference>
<feature type="transmembrane region" description="Helical" evidence="7">
    <location>
        <begin position="244"/>
        <end position="265"/>
    </location>
</feature>
<dbReference type="Gene3D" id="1.10.3720.10">
    <property type="entry name" value="MetI-like"/>
    <property type="match status" value="1"/>
</dbReference>
<accession>B8CYJ7</accession>
<evidence type="ECO:0000256" key="3">
    <source>
        <dbReference type="ARBA" id="ARBA00022475"/>
    </source>
</evidence>
<evidence type="ECO:0000256" key="4">
    <source>
        <dbReference type="ARBA" id="ARBA00022692"/>
    </source>
</evidence>
<dbReference type="InterPro" id="IPR035906">
    <property type="entry name" value="MetI-like_sf"/>
</dbReference>
<dbReference type="PROSITE" id="PS50928">
    <property type="entry name" value="ABC_TM1"/>
    <property type="match status" value="1"/>
</dbReference>
<organism evidence="9 10">
    <name type="scientific">Halothermothrix orenii (strain H 168 / OCM 544 / DSM 9562)</name>
    <dbReference type="NCBI Taxonomy" id="373903"/>
    <lineage>
        <taxon>Bacteria</taxon>
        <taxon>Bacillati</taxon>
        <taxon>Bacillota</taxon>
        <taxon>Clostridia</taxon>
        <taxon>Halanaerobiales</taxon>
        <taxon>Halothermotrichaceae</taxon>
        <taxon>Halothermothrix</taxon>
    </lineage>
</organism>
<comment type="subcellular location">
    <subcellularLocation>
        <location evidence="1 7">Cell membrane</location>
        <topology evidence="1 7">Multi-pass membrane protein</topology>
    </subcellularLocation>
</comment>
<sequence>MIDSYKTRNTIKLTFTYLFIGIMILIALFPALWIFSGSLNPGHSLFSTKFIPENATFIHYKELFQETDFGIWYINTLKVGAGTAILGVFLASLTAYAFSRLKFAGRKVGMMVMLIIQVFPGVMSMVALYVLLNLVELLDTHIGLIIIYAAGTVPYHSWLMKGYLDTIPKSLEEAAIIDGASHWKIFWTIILPLAIPMLSVLALFYFVAPFGDFLFARLVITSPDKWTLALGLYEFVVDQYGKNFTIFAAGSLLAAIPILILHLSMQSMLVSGLTRGANKG</sequence>
<keyword evidence="5 7" id="KW-1133">Transmembrane helix</keyword>
<dbReference type="STRING" id="373903.Hore_16170"/>
<dbReference type="InterPro" id="IPR000515">
    <property type="entry name" value="MetI-like"/>
</dbReference>
<comment type="similarity">
    <text evidence="7">Belongs to the binding-protein-dependent transport system permease family.</text>
</comment>
<dbReference type="SUPFAM" id="SSF161098">
    <property type="entry name" value="MetI-like"/>
    <property type="match status" value="1"/>
</dbReference>
<evidence type="ECO:0000313" key="9">
    <source>
        <dbReference type="EMBL" id="ACL70366.1"/>
    </source>
</evidence>
<dbReference type="AlphaFoldDB" id="B8CYJ7"/>
<dbReference type="Pfam" id="PF00528">
    <property type="entry name" value="BPD_transp_1"/>
    <property type="match status" value="1"/>
</dbReference>
<proteinExistence type="inferred from homology"/>
<dbReference type="PANTHER" id="PTHR32243">
    <property type="entry name" value="MALTOSE TRANSPORT SYSTEM PERMEASE-RELATED"/>
    <property type="match status" value="1"/>
</dbReference>
<dbReference type="CDD" id="cd06261">
    <property type="entry name" value="TM_PBP2"/>
    <property type="match status" value="1"/>
</dbReference>
<dbReference type="OrthoDB" id="9794684at2"/>
<evidence type="ECO:0000256" key="1">
    <source>
        <dbReference type="ARBA" id="ARBA00004651"/>
    </source>
</evidence>
<evidence type="ECO:0000256" key="7">
    <source>
        <dbReference type="RuleBase" id="RU363032"/>
    </source>
</evidence>
<dbReference type="eggNOG" id="COG3833">
    <property type="taxonomic scope" value="Bacteria"/>
</dbReference>
<keyword evidence="2 7" id="KW-0813">Transport</keyword>
<dbReference type="PANTHER" id="PTHR32243:SF34">
    <property type="entry name" value="GALACTOOLIGOSACCHARIDES TRANSPORT SYSTEM PERMEASE PROTEIN GANQ"/>
    <property type="match status" value="1"/>
</dbReference>
<feature type="transmembrane region" description="Helical" evidence="7">
    <location>
        <begin position="110"/>
        <end position="132"/>
    </location>
</feature>
<evidence type="ECO:0000256" key="2">
    <source>
        <dbReference type="ARBA" id="ARBA00022448"/>
    </source>
</evidence>
<feature type="transmembrane region" description="Helical" evidence="7">
    <location>
        <begin position="79"/>
        <end position="98"/>
    </location>
</feature>
<keyword evidence="10" id="KW-1185">Reference proteome</keyword>
<keyword evidence="4 7" id="KW-0812">Transmembrane</keyword>
<dbReference type="InterPro" id="IPR050901">
    <property type="entry name" value="BP-dep_ABC_trans_perm"/>
</dbReference>
<name>B8CYJ7_HALOH</name>
<reference evidence="9 10" key="1">
    <citation type="journal article" date="2009" name="PLoS ONE">
        <title>Genome analysis of the anaerobic thermohalophilic bacterium Halothermothrix orenii.</title>
        <authorList>
            <person name="Mavromatis K."/>
            <person name="Ivanova N."/>
            <person name="Anderson I."/>
            <person name="Lykidis A."/>
            <person name="Hooper S.D."/>
            <person name="Sun H."/>
            <person name="Kunin V."/>
            <person name="Lapidus A."/>
            <person name="Hugenholtz P."/>
            <person name="Patel B."/>
            <person name="Kyrpides N.C."/>
        </authorList>
    </citation>
    <scope>NUCLEOTIDE SEQUENCE [LARGE SCALE GENOMIC DNA]</scope>
    <source>
        <strain evidence="10">H 168 / OCM 544 / DSM 9562</strain>
    </source>
</reference>
<protein>
    <submittedName>
        <fullName evidence="9">Binding-protein-dependent transport systems inner membrane component</fullName>
    </submittedName>
</protein>
<feature type="transmembrane region" description="Helical" evidence="7">
    <location>
        <begin position="15"/>
        <end position="35"/>
    </location>
</feature>
<feature type="transmembrane region" description="Helical" evidence="7">
    <location>
        <begin position="144"/>
        <end position="164"/>
    </location>
</feature>
<keyword evidence="6 7" id="KW-0472">Membrane</keyword>
<dbReference type="GO" id="GO:0005886">
    <property type="term" value="C:plasma membrane"/>
    <property type="evidence" value="ECO:0007669"/>
    <property type="project" value="UniProtKB-SubCell"/>
</dbReference>
<feature type="transmembrane region" description="Helical" evidence="7">
    <location>
        <begin position="185"/>
        <end position="208"/>
    </location>
</feature>
<feature type="domain" description="ABC transmembrane type-1" evidence="8">
    <location>
        <begin position="73"/>
        <end position="265"/>
    </location>
</feature>
<evidence type="ECO:0000313" key="10">
    <source>
        <dbReference type="Proteomes" id="UP000000719"/>
    </source>
</evidence>
<dbReference type="RefSeq" id="WP_012636549.1">
    <property type="nucleotide sequence ID" value="NC_011899.1"/>
</dbReference>
<evidence type="ECO:0000256" key="5">
    <source>
        <dbReference type="ARBA" id="ARBA00022989"/>
    </source>
</evidence>
<dbReference type="GO" id="GO:0042956">
    <property type="term" value="P:maltodextrin transmembrane transport"/>
    <property type="evidence" value="ECO:0007669"/>
    <property type="project" value="TreeGrafter"/>
</dbReference>
<evidence type="ECO:0000259" key="8">
    <source>
        <dbReference type="PROSITE" id="PS50928"/>
    </source>
</evidence>
<dbReference type="Proteomes" id="UP000000719">
    <property type="component" value="Chromosome"/>
</dbReference>
<keyword evidence="3" id="KW-1003">Cell membrane</keyword>
<gene>
    <name evidence="9" type="ordered locus">Hore_16170</name>
</gene>
<dbReference type="KEGG" id="hor:Hore_16170"/>